<dbReference type="AlphaFoldDB" id="A0A9P5MPL1"/>
<dbReference type="EMBL" id="WHVB01000028">
    <property type="protein sequence ID" value="KAF8469435.1"/>
    <property type="molecule type" value="Genomic_DNA"/>
</dbReference>
<dbReference type="InterPro" id="IPR036282">
    <property type="entry name" value="Glutathione-S-Trfase_C_sf"/>
</dbReference>
<name>A0A9P5MPL1_9AGAM</name>
<comment type="caution">
    <text evidence="2">The sequence shown here is derived from an EMBL/GenBank/DDBJ whole genome shotgun (WGS) entry which is preliminary data.</text>
</comment>
<dbReference type="PROSITE" id="PS50404">
    <property type="entry name" value="GST_NTER"/>
    <property type="match status" value="1"/>
</dbReference>
<dbReference type="Gene3D" id="3.40.30.10">
    <property type="entry name" value="Glutaredoxin"/>
    <property type="match status" value="1"/>
</dbReference>
<dbReference type="Pfam" id="PF13409">
    <property type="entry name" value="GST_N_2"/>
    <property type="match status" value="1"/>
</dbReference>
<evidence type="ECO:0000313" key="3">
    <source>
        <dbReference type="Proteomes" id="UP000759537"/>
    </source>
</evidence>
<proteinExistence type="predicted"/>
<accession>A0A9P5MPL1</accession>
<dbReference type="Pfam" id="PF22041">
    <property type="entry name" value="GST_C_7"/>
    <property type="match status" value="1"/>
</dbReference>
<dbReference type="SUPFAM" id="SSF52833">
    <property type="entry name" value="Thioredoxin-like"/>
    <property type="match status" value="1"/>
</dbReference>
<protein>
    <recommendedName>
        <fullName evidence="1">GST N-terminal domain-containing protein</fullName>
    </recommendedName>
</protein>
<dbReference type="Gene3D" id="1.20.1050.10">
    <property type="match status" value="1"/>
</dbReference>
<reference evidence="2" key="1">
    <citation type="submission" date="2019-10" db="EMBL/GenBank/DDBJ databases">
        <authorList>
            <consortium name="DOE Joint Genome Institute"/>
            <person name="Kuo A."/>
            <person name="Miyauchi S."/>
            <person name="Kiss E."/>
            <person name="Drula E."/>
            <person name="Kohler A."/>
            <person name="Sanchez-Garcia M."/>
            <person name="Andreopoulos B."/>
            <person name="Barry K.W."/>
            <person name="Bonito G."/>
            <person name="Buee M."/>
            <person name="Carver A."/>
            <person name="Chen C."/>
            <person name="Cichocki N."/>
            <person name="Clum A."/>
            <person name="Culley D."/>
            <person name="Crous P.W."/>
            <person name="Fauchery L."/>
            <person name="Girlanda M."/>
            <person name="Hayes R."/>
            <person name="Keri Z."/>
            <person name="LaButti K."/>
            <person name="Lipzen A."/>
            <person name="Lombard V."/>
            <person name="Magnuson J."/>
            <person name="Maillard F."/>
            <person name="Morin E."/>
            <person name="Murat C."/>
            <person name="Nolan M."/>
            <person name="Ohm R."/>
            <person name="Pangilinan J."/>
            <person name="Pereira M."/>
            <person name="Perotto S."/>
            <person name="Peter M."/>
            <person name="Riley R."/>
            <person name="Sitrit Y."/>
            <person name="Stielow B."/>
            <person name="Szollosi G."/>
            <person name="Zifcakova L."/>
            <person name="Stursova M."/>
            <person name="Spatafora J.W."/>
            <person name="Tedersoo L."/>
            <person name="Vaario L.-M."/>
            <person name="Yamada A."/>
            <person name="Yan M."/>
            <person name="Wang P."/>
            <person name="Xu J."/>
            <person name="Bruns T."/>
            <person name="Baldrian P."/>
            <person name="Vilgalys R."/>
            <person name="Henrissat B."/>
            <person name="Grigoriev I.V."/>
            <person name="Hibbett D."/>
            <person name="Nagy L.G."/>
            <person name="Martin F.M."/>
        </authorList>
    </citation>
    <scope>NUCLEOTIDE SEQUENCE</scope>
    <source>
        <strain evidence="2">Prilba</strain>
    </source>
</reference>
<keyword evidence="3" id="KW-1185">Reference proteome</keyword>
<sequence length="290" mass="33162">MCTGRRSESLRSMFRSSIRQLCTKAIPPYVLYDIPGTATKDQSWSPNVWKTRIVLNYKGIPHKTEWVEFPDIAKVAKHIGARHTFLRRDGTPLYTVPILRDPATDQCLAGSLQIALSLERLYPRSPKLFPPGTEDMITDFDNNFMRSVATALAPLLLSRIWAQLRDGSKDYFRTTRERMFRGPLETFSAPGAATDARWTAVRDALEPFARDADARTGASSDTFLLGERETYADVVAVCWLGWARRMWGADTREWAELETWHDGRWGRLTRAFKKWEYIHTPSAPDSAKKM</sequence>
<evidence type="ECO:0000313" key="2">
    <source>
        <dbReference type="EMBL" id="KAF8469435.1"/>
    </source>
</evidence>
<dbReference type="InterPro" id="IPR036249">
    <property type="entry name" value="Thioredoxin-like_sf"/>
</dbReference>
<organism evidence="2 3">
    <name type="scientific">Russula ochroleuca</name>
    <dbReference type="NCBI Taxonomy" id="152965"/>
    <lineage>
        <taxon>Eukaryota</taxon>
        <taxon>Fungi</taxon>
        <taxon>Dikarya</taxon>
        <taxon>Basidiomycota</taxon>
        <taxon>Agaricomycotina</taxon>
        <taxon>Agaricomycetes</taxon>
        <taxon>Russulales</taxon>
        <taxon>Russulaceae</taxon>
        <taxon>Russula</taxon>
    </lineage>
</organism>
<reference evidence="2" key="2">
    <citation type="journal article" date="2020" name="Nat. Commun.">
        <title>Large-scale genome sequencing of mycorrhizal fungi provides insights into the early evolution of symbiotic traits.</title>
        <authorList>
            <person name="Miyauchi S."/>
            <person name="Kiss E."/>
            <person name="Kuo A."/>
            <person name="Drula E."/>
            <person name="Kohler A."/>
            <person name="Sanchez-Garcia M."/>
            <person name="Morin E."/>
            <person name="Andreopoulos B."/>
            <person name="Barry K.W."/>
            <person name="Bonito G."/>
            <person name="Buee M."/>
            <person name="Carver A."/>
            <person name="Chen C."/>
            <person name="Cichocki N."/>
            <person name="Clum A."/>
            <person name="Culley D."/>
            <person name="Crous P.W."/>
            <person name="Fauchery L."/>
            <person name="Girlanda M."/>
            <person name="Hayes R.D."/>
            <person name="Keri Z."/>
            <person name="LaButti K."/>
            <person name="Lipzen A."/>
            <person name="Lombard V."/>
            <person name="Magnuson J."/>
            <person name="Maillard F."/>
            <person name="Murat C."/>
            <person name="Nolan M."/>
            <person name="Ohm R.A."/>
            <person name="Pangilinan J."/>
            <person name="Pereira M.F."/>
            <person name="Perotto S."/>
            <person name="Peter M."/>
            <person name="Pfister S."/>
            <person name="Riley R."/>
            <person name="Sitrit Y."/>
            <person name="Stielow J.B."/>
            <person name="Szollosi G."/>
            <person name="Zifcakova L."/>
            <person name="Stursova M."/>
            <person name="Spatafora J.W."/>
            <person name="Tedersoo L."/>
            <person name="Vaario L.M."/>
            <person name="Yamada A."/>
            <person name="Yan M."/>
            <person name="Wang P."/>
            <person name="Xu J."/>
            <person name="Bruns T."/>
            <person name="Baldrian P."/>
            <person name="Vilgalys R."/>
            <person name="Dunand C."/>
            <person name="Henrissat B."/>
            <person name="Grigoriev I.V."/>
            <person name="Hibbett D."/>
            <person name="Nagy L.G."/>
            <person name="Martin F.M."/>
        </authorList>
    </citation>
    <scope>NUCLEOTIDE SEQUENCE</scope>
    <source>
        <strain evidence="2">Prilba</strain>
    </source>
</reference>
<dbReference type="OrthoDB" id="4951845at2759"/>
<dbReference type="InterPro" id="IPR054416">
    <property type="entry name" value="GST_UstS-like_C"/>
</dbReference>
<evidence type="ECO:0000259" key="1">
    <source>
        <dbReference type="PROSITE" id="PS50404"/>
    </source>
</evidence>
<dbReference type="SUPFAM" id="SSF47616">
    <property type="entry name" value="GST C-terminal domain-like"/>
    <property type="match status" value="1"/>
</dbReference>
<dbReference type="Proteomes" id="UP000759537">
    <property type="component" value="Unassembled WGS sequence"/>
</dbReference>
<dbReference type="InterPro" id="IPR004045">
    <property type="entry name" value="Glutathione_S-Trfase_N"/>
</dbReference>
<gene>
    <name evidence="2" type="ORF">DFH94DRAFT_773887</name>
</gene>
<feature type="domain" description="GST N-terminal" evidence="1">
    <location>
        <begin position="35"/>
        <end position="126"/>
    </location>
</feature>